<reference evidence="1 2" key="1">
    <citation type="submission" date="2018-08" db="EMBL/GenBank/DDBJ databases">
        <title>Parvularcula sp. SM1705, isolated from surface water of the South Sea China.</title>
        <authorList>
            <person name="Sun L."/>
        </authorList>
    </citation>
    <scope>NUCLEOTIDE SEQUENCE [LARGE SCALE GENOMIC DNA]</scope>
    <source>
        <strain evidence="1 2">SM1705</strain>
    </source>
</reference>
<dbReference type="InParanoid" id="A0A371R7H2"/>
<name>A0A371R7H2_9PROT</name>
<sequence>MTQKISLKALCIELKVDPREARKLLREACSDPKKFPELKKAHKPGDVWEWTKGSAAEKEARSLLVS</sequence>
<organism evidence="1 2">
    <name type="scientific">Parvularcula marina</name>
    <dbReference type="NCBI Taxonomy" id="2292771"/>
    <lineage>
        <taxon>Bacteria</taxon>
        <taxon>Pseudomonadati</taxon>
        <taxon>Pseudomonadota</taxon>
        <taxon>Alphaproteobacteria</taxon>
        <taxon>Parvularculales</taxon>
        <taxon>Parvularculaceae</taxon>
        <taxon>Parvularcula</taxon>
    </lineage>
</organism>
<dbReference type="Proteomes" id="UP000264589">
    <property type="component" value="Unassembled WGS sequence"/>
</dbReference>
<dbReference type="OrthoDB" id="7433175at2"/>
<evidence type="ECO:0000313" key="1">
    <source>
        <dbReference type="EMBL" id="RFB01410.1"/>
    </source>
</evidence>
<evidence type="ECO:0000313" key="2">
    <source>
        <dbReference type="Proteomes" id="UP000264589"/>
    </source>
</evidence>
<accession>A0A371R7H2</accession>
<proteinExistence type="predicted"/>
<protein>
    <submittedName>
        <fullName evidence="1">Uncharacterized protein</fullName>
    </submittedName>
</protein>
<dbReference type="RefSeq" id="WP_116393126.1">
    <property type="nucleotide sequence ID" value="NZ_QUQO01000002.1"/>
</dbReference>
<dbReference type="EMBL" id="QUQO01000002">
    <property type="protein sequence ID" value="RFB01410.1"/>
    <property type="molecule type" value="Genomic_DNA"/>
</dbReference>
<gene>
    <name evidence="1" type="ORF">DX908_14050</name>
</gene>
<comment type="caution">
    <text evidence="1">The sequence shown here is derived from an EMBL/GenBank/DDBJ whole genome shotgun (WGS) entry which is preliminary data.</text>
</comment>
<keyword evidence="2" id="KW-1185">Reference proteome</keyword>
<dbReference type="AlphaFoldDB" id="A0A371R7H2"/>